<keyword evidence="3" id="KW-0210">Decarboxylase</keyword>
<evidence type="ECO:0000256" key="2">
    <source>
        <dbReference type="ARBA" id="ARBA00009533"/>
    </source>
</evidence>
<organism evidence="8">
    <name type="scientific">Telmatobacter sp. DSM 110680</name>
    <dbReference type="NCBI Taxonomy" id="3036704"/>
    <lineage>
        <taxon>Bacteria</taxon>
        <taxon>Pseudomonadati</taxon>
        <taxon>Acidobacteriota</taxon>
        <taxon>Terriglobia</taxon>
        <taxon>Terriglobales</taxon>
        <taxon>Acidobacteriaceae</taxon>
        <taxon>Telmatobacter</taxon>
    </lineage>
</organism>
<dbReference type="InterPro" id="IPR002129">
    <property type="entry name" value="PyrdxlP-dep_de-COase"/>
</dbReference>
<sequence>MEKLLAETAKRAASYLSSLPERSVGPPSASIAALDQLGGRLPDAPTDPAQILALLDDIGSPATVATAGPRYFGFVIGGTLPAALAANWLAGAWDQNGAMQIMSPVGARLEEIVLQWTIDLLELPEGSGAGFVTGTTMANFTGLAAARTALLSRAGWNVEEDGLFGAPPIDVVVGDEVHVSLLKALSLLGLGRSRVTRVPVDSQGRMRPNALPPLHNRTLLCLQAGNVNTGAFDPAQQICPRAREANAWIHVDGAFGLWAGLSPQYAPLLAGFNAADSLAIDCHKWLNVPYDSGLAVVRDPKHLQAAMSISAAYLASSDKREPWHYVPESSRRARAIELWAAMRSLGRDGLCELVERNCRQARLFAQLLADAGFSILNDVVLNQVLVSFGTAEQSRAIIKAIQDDGTCWCGGTEWQGHTAMRISVSSWATTDDDVKRSATAIIKVARRILVPGP</sequence>
<accession>A0AAU7DE03</accession>
<evidence type="ECO:0000256" key="3">
    <source>
        <dbReference type="ARBA" id="ARBA00022793"/>
    </source>
</evidence>
<evidence type="ECO:0000256" key="1">
    <source>
        <dbReference type="ARBA" id="ARBA00001933"/>
    </source>
</evidence>
<protein>
    <submittedName>
        <fullName evidence="8">Pyridoxal-dependent decarboxylase</fullName>
    </submittedName>
</protein>
<dbReference type="AlphaFoldDB" id="A0AAU7DE03"/>
<evidence type="ECO:0000256" key="7">
    <source>
        <dbReference type="RuleBase" id="RU000382"/>
    </source>
</evidence>
<feature type="modified residue" description="N6-(pyridoxal phosphate)lysine" evidence="6">
    <location>
        <position position="284"/>
    </location>
</feature>
<evidence type="ECO:0000256" key="5">
    <source>
        <dbReference type="ARBA" id="ARBA00023239"/>
    </source>
</evidence>
<dbReference type="GO" id="GO:0016831">
    <property type="term" value="F:carboxy-lyase activity"/>
    <property type="evidence" value="ECO:0007669"/>
    <property type="project" value="UniProtKB-KW"/>
</dbReference>
<dbReference type="EMBL" id="CP121196">
    <property type="protein sequence ID" value="XBH15953.1"/>
    <property type="molecule type" value="Genomic_DNA"/>
</dbReference>
<evidence type="ECO:0000256" key="4">
    <source>
        <dbReference type="ARBA" id="ARBA00022898"/>
    </source>
</evidence>
<comment type="similarity">
    <text evidence="2 7">Belongs to the group II decarboxylase family.</text>
</comment>
<dbReference type="InterPro" id="IPR015421">
    <property type="entry name" value="PyrdxlP-dep_Trfase_major"/>
</dbReference>
<gene>
    <name evidence="8" type="ORF">P8935_15410</name>
</gene>
<dbReference type="InterPro" id="IPR010977">
    <property type="entry name" value="Aromatic_deC"/>
</dbReference>
<dbReference type="Pfam" id="PF00282">
    <property type="entry name" value="Pyridoxal_deC"/>
    <property type="match status" value="1"/>
</dbReference>
<dbReference type="PANTHER" id="PTHR11999">
    <property type="entry name" value="GROUP II PYRIDOXAL-5-PHOSPHATE DECARBOXYLASE"/>
    <property type="match status" value="1"/>
</dbReference>
<dbReference type="SUPFAM" id="SSF53383">
    <property type="entry name" value="PLP-dependent transferases"/>
    <property type="match status" value="1"/>
</dbReference>
<comment type="cofactor">
    <cofactor evidence="1 6 7">
        <name>pyridoxal 5'-phosphate</name>
        <dbReference type="ChEBI" id="CHEBI:597326"/>
    </cofactor>
</comment>
<reference evidence="8" key="1">
    <citation type="submission" date="2023-03" db="EMBL/GenBank/DDBJ databases">
        <title>Edaphobacter sp.</title>
        <authorList>
            <person name="Huber K.J."/>
            <person name="Papendorf J."/>
            <person name="Pilke C."/>
            <person name="Bunk B."/>
            <person name="Sproeer C."/>
            <person name="Pester M."/>
        </authorList>
    </citation>
    <scope>NUCLEOTIDE SEQUENCE</scope>
    <source>
        <strain evidence="8">DSM 110680</strain>
    </source>
</reference>
<evidence type="ECO:0000313" key="8">
    <source>
        <dbReference type="EMBL" id="XBH15953.1"/>
    </source>
</evidence>
<dbReference type="GO" id="GO:0030170">
    <property type="term" value="F:pyridoxal phosphate binding"/>
    <property type="evidence" value="ECO:0007669"/>
    <property type="project" value="InterPro"/>
</dbReference>
<keyword evidence="5 7" id="KW-0456">Lyase</keyword>
<dbReference type="InterPro" id="IPR015424">
    <property type="entry name" value="PyrdxlP-dep_Trfase"/>
</dbReference>
<proteinExistence type="inferred from homology"/>
<dbReference type="Gene3D" id="3.40.640.10">
    <property type="entry name" value="Type I PLP-dependent aspartate aminotransferase-like (Major domain)"/>
    <property type="match status" value="1"/>
</dbReference>
<evidence type="ECO:0000256" key="6">
    <source>
        <dbReference type="PIRSR" id="PIRSR602129-50"/>
    </source>
</evidence>
<dbReference type="PANTHER" id="PTHR11999:SF70">
    <property type="entry name" value="MIP05841P"/>
    <property type="match status" value="1"/>
</dbReference>
<name>A0AAU7DE03_9BACT</name>
<dbReference type="Gene3D" id="3.90.1150.10">
    <property type="entry name" value="Aspartate Aminotransferase, domain 1"/>
    <property type="match status" value="1"/>
</dbReference>
<dbReference type="InterPro" id="IPR015422">
    <property type="entry name" value="PyrdxlP-dep_Trfase_small"/>
</dbReference>
<dbReference type="GO" id="GO:0019752">
    <property type="term" value="P:carboxylic acid metabolic process"/>
    <property type="evidence" value="ECO:0007669"/>
    <property type="project" value="InterPro"/>
</dbReference>
<keyword evidence="4 6" id="KW-0663">Pyridoxal phosphate</keyword>
<dbReference type="RefSeq" id="WP_348261183.1">
    <property type="nucleotide sequence ID" value="NZ_CP121196.1"/>
</dbReference>